<dbReference type="PIRSF" id="PIRSF000401">
    <property type="entry name" value="RPL11_MTase"/>
    <property type="match status" value="1"/>
</dbReference>
<evidence type="ECO:0000313" key="7">
    <source>
        <dbReference type="EMBL" id="SDF63334.1"/>
    </source>
</evidence>
<dbReference type="NCBIfam" id="NF001785">
    <property type="entry name" value="PRK00517.2-2"/>
    <property type="match status" value="1"/>
</dbReference>
<gene>
    <name evidence="6" type="primary">prmA</name>
    <name evidence="7" type="ORF">SAMN05421827_10143</name>
</gene>
<dbReference type="InterPro" id="IPR029063">
    <property type="entry name" value="SAM-dependent_MTases_sf"/>
</dbReference>
<evidence type="ECO:0000256" key="1">
    <source>
        <dbReference type="ARBA" id="ARBA00009741"/>
    </source>
</evidence>
<dbReference type="InterPro" id="IPR004498">
    <property type="entry name" value="Ribosomal_PrmA_MeTrfase"/>
</dbReference>
<dbReference type="GO" id="GO:0008276">
    <property type="term" value="F:protein methyltransferase activity"/>
    <property type="evidence" value="ECO:0007669"/>
    <property type="project" value="UniProtKB-UniRule"/>
</dbReference>
<accession>A0A1G7MNS8</accession>
<protein>
    <recommendedName>
        <fullName evidence="6">Ribosomal protein L11 methyltransferase</fullName>
        <shortName evidence="6">L11 Mtase</shortName>
        <ecNumber evidence="6">2.1.1.-</ecNumber>
    </recommendedName>
</protein>
<feature type="binding site" evidence="6">
    <location>
        <position position="214"/>
    </location>
    <ligand>
        <name>S-adenosyl-L-methionine</name>
        <dbReference type="ChEBI" id="CHEBI:59789"/>
    </ligand>
</feature>
<keyword evidence="7" id="KW-0687">Ribonucleoprotein</keyword>
<keyword evidence="4 6" id="KW-0808">Transferase</keyword>
<dbReference type="PANTHER" id="PTHR43648:SF1">
    <property type="entry name" value="ELECTRON TRANSFER FLAVOPROTEIN BETA SUBUNIT LYSINE METHYLTRANSFERASE"/>
    <property type="match status" value="1"/>
</dbReference>
<dbReference type="PANTHER" id="PTHR43648">
    <property type="entry name" value="ELECTRON TRANSFER FLAVOPROTEIN BETA SUBUNIT LYSINE METHYLTRANSFERASE"/>
    <property type="match status" value="1"/>
</dbReference>
<keyword evidence="2 6" id="KW-0963">Cytoplasm</keyword>
<feature type="binding site" evidence="6">
    <location>
        <position position="150"/>
    </location>
    <ligand>
        <name>S-adenosyl-L-methionine</name>
        <dbReference type="ChEBI" id="CHEBI:59789"/>
    </ligand>
</feature>
<reference evidence="8" key="1">
    <citation type="submission" date="2016-10" db="EMBL/GenBank/DDBJ databases">
        <authorList>
            <person name="Varghese N."/>
            <person name="Submissions S."/>
        </authorList>
    </citation>
    <scope>NUCLEOTIDE SEQUENCE [LARGE SCALE GENOMIC DNA]</scope>
    <source>
        <strain evidence="8">DSM 17933</strain>
    </source>
</reference>
<comment type="similarity">
    <text evidence="1 6">Belongs to the methyltransferase superfamily. PrmA family.</text>
</comment>
<comment type="function">
    <text evidence="6">Methylates ribosomal protein L11.</text>
</comment>
<keyword evidence="7" id="KW-0689">Ribosomal protein</keyword>
<feature type="binding site" evidence="6">
    <location>
        <position position="172"/>
    </location>
    <ligand>
        <name>S-adenosyl-L-methionine</name>
        <dbReference type="ChEBI" id="CHEBI:59789"/>
    </ligand>
</feature>
<comment type="catalytic activity">
    <reaction evidence="6">
        <text>L-lysyl-[protein] + 3 S-adenosyl-L-methionine = N(6),N(6),N(6)-trimethyl-L-lysyl-[protein] + 3 S-adenosyl-L-homocysteine + 3 H(+)</text>
        <dbReference type="Rhea" id="RHEA:54192"/>
        <dbReference type="Rhea" id="RHEA-COMP:9752"/>
        <dbReference type="Rhea" id="RHEA-COMP:13826"/>
        <dbReference type="ChEBI" id="CHEBI:15378"/>
        <dbReference type="ChEBI" id="CHEBI:29969"/>
        <dbReference type="ChEBI" id="CHEBI:57856"/>
        <dbReference type="ChEBI" id="CHEBI:59789"/>
        <dbReference type="ChEBI" id="CHEBI:61961"/>
    </reaction>
</comment>
<dbReference type="AlphaFoldDB" id="A0A1G7MNS8"/>
<dbReference type="HAMAP" id="MF_00735">
    <property type="entry name" value="Methyltr_PrmA"/>
    <property type="match status" value="1"/>
</dbReference>
<dbReference type="RefSeq" id="WP_090496057.1">
    <property type="nucleotide sequence ID" value="NZ_FNCH01000001.1"/>
</dbReference>
<dbReference type="Proteomes" id="UP000199643">
    <property type="component" value="Unassembled WGS sequence"/>
</dbReference>
<dbReference type="GO" id="GO:0005840">
    <property type="term" value="C:ribosome"/>
    <property type="evidence" value="ECO:0007669"/>
    <property type="project" value="UniProtKB-KW"/>
</dbReference>
<keyword evidence="5 6" id="KW-0949">S-adenosyl-L-methionine</keyword>
<organism evidence="7 8">
    <name type="scientific">Pedobacter terrae</name>
    <dbReference type="NCBI Taxonomy" id="405671"/>
    <lineage>
        <taxon>Bacteria</taxon>
        <taxon>Pseudomonadati</taxon>
        <taxon>Bacteroidota</taxon>
        <taxon>Sphingobacteriia</taxon>
        <taxon>Sphingobacteriales</taxon>
        <taxon>Sphingobacteriaceae</taxon>
        <taxon>Pedobacter</taxon>
    </lineage>
</organism>
<dbReference type="OrthoDB" id="9785995at2"/>
<proteinExistence type="inferred from homology"/>
<dbReference type="GO" id="GO:0032259">
    <property type="term" value="P:methylation"/>
    <property type="evidence" value="ECO:0007669"/>
    <property type="project" value="UniProtKB-KW"/>
</dbReference>
<dbReference type="Gene3D" id="3.40.50.150">
    <property type="entry name" value="Vaccinia Virus protein VP39"/>
    <property type="match status" value="1"/>
</dbReference>
<comment type="subcellular location">
    <subcellularLocation>
        <location evidence="6">Cytoplasm</location>
    </subcellularLocation>
</comment>
<sequence>MQYIKAIFTFKSIENYQQDLLISDLADLGFDTFEDSEGGFTAFVIKDNFNEQELKDLLGNYREEFAADYTLEDVADENWNAEWEKNFTPLIIDDVCYVRATFHEPQPSYPYEIVIDPKMAFGTGHHQTTTMMMQYILAADLKDKNILDMGCGTGILAILAAKLGAKSLMAIDYDDICYESTVENAALNQVDNLQALCGSKEVIPDDEYDVIFANINRNILLDQIYRYAEVLKPEGKIFFSGFYLDPDLAMITAECAKYGIKYVDHKQNGDWVAAQFDKKVEG</sequence>
<evidence type="ECO:0000256" key="4">
    <source>
        <dbReference type="ARBA" id="ARBA00022679"/>
    </source>
</evidence>
<name>A0A1G7MNS8_9SPHI</name>
<dbReference type="EMBL" id="FNCH01000001">
    <property type="protein sequence ID" value="SDF63334.1"/>
    <property type="molecule type" value="Genomic_DNA"/>
</dbReference>
<evidence type="ECO:0000256" key="5">
    <source>
        <dbReference type="ARBA" id="ARBA00022691"/>
    </source>
</evidence>
<evidence type="ECO:0000313" key="8">
    <source>
        <dbReference type="Proteomes" id="UP000199643"/>
    </source>
</evidence>
<evidence type="ECO:0000256" key="3">
    <source>
        <dbReference type="ARBA" id="ARBA00022603"/>
    </source>
</evidence>
<dbReference type="EC" id="2.1.1.-" evidence="6"/>
<dbReference type="STRING" id="405671.SAMN05421827_10143"/>
<keyword evidence="8" id="KW-1185">Reference proteome</keyword>
<dbReference type="Pfam" id="PF06325">
    <property type="entry name" value="PrmA"/>
    <property type="match status" value="1"/>
</dbReference>
<feature type="binding site" evidence="6">
    <location>
        <position position="129"/>
    </location>
    <ligand>
        <name>S-adenosyl-L-methionine</name>
        <dbReference type="ChEBI" id="CHEBI:59789"/>
    </ligand>
</feature>
<dbReference type="InterPro" id="IPR050078">
    <property type="entry name" value="Ribosomal_L11_MeTrfase_PrmA"/>
</dbReference>
<dbReference type="SUPFAM" id="SSF53335">
    <property type="entry name" value="S-adenosyl-L-methionine-dependent methyltransferases"/>
    <property type="match status" value="1"/>
</dbReference>
<evidence type="ECO:0000256" key="2">
    <source>
        <dbReference type="ARBA" id="ARBA00022490"/>
    </source>
</evidence>
<evidence type="ECO:0000256" key="6">
    <source>
        <dbReference type="HAMAP-Rule" id="MF_00735"/>
    </source>
</evidence>
<keyword evidence="3 6" id="KW-0489">Methyltransferase</keyword>
<dbReference type="GO" id="GO:0005737">
    <property type="term" value="C:cytoplasm"/>
    <property type="evidence" value="ECO:0007669"/>
    <property type="project" value="UniProtKB-SubCell"/>
</dbReference>
<dbReference type="CDD" id="cd02440">
    <property type="entry name" value="AdoMet_MTases"/>
    <property type="match status" value="1"/>
</dbReference>